<dbReference type="Proteomes" id="UP000252189">
    <property type="component" value="Unassembled WGS sequence"/>
</dbReference>
<protein>
    <submittedName>
        <fullName evidence="1">Uncharacterized protein</fullName>
    </submittedName>
</protein>
<accession>A0A368N7A5</accession>
<dbReference type="InterPro" id="IPR058272">
    <property type="entry name" value="DUF7966"/>
</dbReference>
<keyword evidence="2" id="KW-1185">Reference proteome</keyword>
<organism evidence="1 2">
    <name type="scientific">Haloplanus salinus</name>
    <dbReference type="NCBI Taxonomy" id="1126245"/>
    <lineage>
        <taxon>Archaea</taxon>
        <taxon>Methanobacteriati</taxon>
        <taxon>Methanobacteriota</taxon>
        <taxon>Stenosarchaea group</taxon>
        <taxon>Halobacteria</taxon>
        <taxon>Halobacteriales</taxon>
        <taxon>Haloferacaceae</taxon>
        <taxon>Haloplanus</taxon>
    </lineage>
</organism>
<reference evidence="1 2" key="1">
    <citation type="submission" date="2018-07" db="EMBL/GenBank/DDBJ databases">
        <title>Genome sequences of Haloplanus salinus JCM 18368T.</title>
        <authorList>
            <person name="Kim Y.B."/>
            <person name="Roh S.W."/>
        </authorList>
    </citation>
    <scope>NUCLEOTIDE SEQUENCE [LARGE SCALE GENOMIC DNA]</scope>
    <source>
        <strain evidence="1 2">JCM 18368</strain>
    </source>
</reference>
<dbReference type="RefSeq" id="WP_114448029.1">
    <property type="nucleotide sequence ID" value="NZ_QPHM01000001.1"/>
</dbReference>
<evidence type="ECO:0000313" key="1">
    <source>
        <dbReference type="EMBL" id="RCU46477.1"/>
    </source>
</evidence>
<dbReference type="AlphaFoldDB" id="A0A368N7A5"/>
<name>A0A368N7A5_9EURY</name>
<dbReference type="Pfam" id="PF25920">
    <property type="entry name" value="DUF7966"/>
    <property type="match status" value="1"/>
</dbReference>
<comment type="caution">
    <text evidence="1">The sequence shown here is derived from an EMBL/GenBank/DDBJ whole genome shotgun (WGS) entry which is preliminary data.</text>
</comment>
<evidence type="ECO:0000313" key="2">
    <source>
        <dbReference type="Proteomes" id="UP000252189"/>
    </source>
</evidence>
<dbReference type="EMBL" id="QPHM01000001">
    <property type="protein sequence ID" value="RCU46477.1"/>
    <property type="molecule type" value="Genomic_DNA"/>
</dbReference>
<sequence length="90" mass="9291">MTDADVRAALSALAADDADASTVDTDAIEEAVAVLDDVRDAAAFVAEGGPARLRRAIERAERAGDAAAARRGRDALAAIERCRRAAAGHF</sequence>
<proteinExistence type="predicted"/>
<gene>
    <name evidence="1" type="ORF">DU504_03645</name>
</gene>